<dbReference type="AlphaFoldDB" id="A0A225V8N3"/>
<name>A0A225V8N3_9STRA</name>
<dbReference type="Proteomes" id="UP000198211">
    <property type="component" value="Unassembled WGS sequence"/>
</dbReference>
<keyword evidence="2" id="KW-1185">Reference proteome</keyword>
<sequence>MDDDAEPSRSDDDLNKLVPADADLSDVRLDVLELWRMDSDGCTLTEAEDVVLGATAEDIVVHANLRRDGLCEIIRHLLCLRSLDDVDLLRHVPEEYFNRA</sequence>
<evidence type="ECO:0000313" key="1">
    <source>
        <dbReference type="EMBL" id="OWZ01725.1"/>
    </source>
</evidence>
<dbReference type="EMBL" id="NBNE01006638">
    <property type="protein sequence ID" value="OWZ01725.1"/>
    <property type="molecule type" value="Genomic_DNA"/>
</dbReference>
<evidence type="ECO:0000313" key="2">
    <source>
        <dbReference type="Proteomes" id="UP000198211"/>
    </source>
</evidence>
<proteinExistence type="predicted"/>
<reference evidence="2" key="1">
    <citation type="submission" date="2017-03" db="EMBL/GenBank/DDBJ databases">
        <title>Phytopthora megakarya and P. palmivora, two closely related causual agents of cacao black pod achieved similar genome size and gene model numbers by different mechanisms.</title>
        <authorList>
            <person name="Ali S."/>
            <person name="Shao J."/>
            <person name="Larry D.J."/>
            <person name="Kronmiller B."/>
            <person name="Shen D."/>
            <person name="Strem M.D."/>
            <person name="Melnick R.L."/>
            <person name="Guiltinan M.J."/>
            <person name="Tyler B.M."/>
            <person name="Meinhardt L.W."/>
            <person name="Bailey B.A."/>
        </authorList>
    </citation>
    <scope>NUCLEOTIDE SEQUENCE [LARGE SCALE GENOMIC DNA]</scope>
    <source>
        <strain evidence="2">zdho120</strain>
    </source>
</reference>
<accession>A0A225V8N3</accession>
<comment type="caution">
    <text evidence="1">The sequence shown here is derived from an EMBL/GenBank/DDBJ whole genome shotgun (WGS) entry which is preliminary data.</text>
</comment>
<organism evidence="1 2">
    <name type="scientific">Phytophthora megakarya</name>
    <dbReference type="NCBI Taxonomy" id="4795"/>
    <lineage>
        <taxon>Eukaryota</taxon>
        <taxon>Sar</taxon>
        <taxon>Stramenopiles</taxon>
        <taxon>Oomycota</taxon>
        <taxon>Peronosporomycetes</taxon>
        <taxon>Peronosporales</taxon>
        <taxon>Peronosporaceae</taxon>
        <taxon>Phytophthora</taxon>
    </lineage>
</organism>
<gene>
    <name evidence="1" type="ORF">PHMEG_00026834</name>
</gene>
<protein>
    <submittedName>
        <fullName evidence="1">Uncharacterized protein</fullName>
    </submittedName>
</protein>